<keyword evidence="2" id="KW-1185">Reference proteome</keyword>
<evidence type="ECO:0000313" key="2">
    <source>
        <dbReference type="Proteomes" id="UP001234178"/>
    </source>
</evidence>
<evidence type="ECO:0000313" key="1">
    <source>
        <dbReference type="EMBL" id="KAK4011919.1"/>
    </source>
</evidence>
<accession>A0ABQ9ZHP1</accession>
<proteinExistence type="predicted"/>
<protein>
    <submittedName>
        <fullName evidence="1">Uncharacterized protein</fullName>
    </submittedName>
</protein>
<comment type="caution">
    <text evidence="1">The sequence shown here is derived from an EMBL/GenBank/DDBJ whole genome shotgun (WGS) entry which is preliminary data.</text>
</comment>
<dbReference type="EMBL" id="JAOYFB010000003">
    <property type="protein sequence ID" value="KAK4011919.1"/>
    <property type="molecule type" value="Genomic_DNA"/>
</dbReference>
<dbReference type="Proteomes" id="UP001234178">
    <property type="component" value="Unassembled WGS sequence"/>
</dbReference>
<sequence>MTVDNVVSIWTAMLLARPSSHDGHRLVDDTGWSLLLWDYSFQVLLYQANGCPIGRISACRLRIELIFLWDYGCSVIFHFTFHKCKMLSSASSSGGKIDANDNHMLGSYGR</sequence>
<organism evidence="1 2">
    <name type="scientific">Daphnia magna</name>
    <dbReference type="NCBI Taxonomy" id="35525"/>
    <lineage>
        <taxon>Eukaryota</taxon>
        <taxon>Metazoa</taxon>
        <taxon>Ecdysozoa</taxon>
        <taxon>Arthropoda</taxon>
        <taxon>Crustacea</taxon>
        <taxon>Branchiopoda</taxon>
        <taxon>Diplostraca</taxon>
        <taxon>Cladocera</taxon>
        <taxon>Anomopoda</taxon>
        <taxon>Daphniidae</taxon>
        <taxon>Daphnia</taxon>
    </lineage>
</organism>
<name>A0ABQ9ZHP1_9CRUS</name>
<gene>
    <name evidence="1" type="ORF">OUZ56_021027</name>
</gene>
<reference evidence="1 2" key="1">
    <citation type="journal article" date="2023" name="Nucleic Acids Res.">
        <title>The hologenome of Daphnia magna reveals possible DNA methylation and microbiome-mediated evolution of the host genome.</title>
        <authorList>
            <person name="Chaturvedi A."/>
            <person name="Li X."/>
            <person name="Dhandapani V."/>
            <person name="Marshall H."/>
            <person name="Kissane S."/>
            <person name="Cuenca-Cambronero M."/>
            <person name="Asole G."/>
            <person name="Calvet F."/>
            <person name="Ruiz-Romero M."/>
            <person name="Marangio P."/>
            <person name="Guigo R."/>
            <person name="Rago D."/>
            <person name="Mirbahai L."/>
            <person name="Eastwood N."/>
            <person name="Colbourne J.K."/>
            <person name="Zhou J."/>
            <person name="Mallon E."/>
            <person name="Orsini L."/>
        </authorList>
    </citation>
    <scope>NUCLEOTIDE SEQUENCE [LARGE SCALE GENOMIC DNA]</scope>
    <source>
        <strain evidence="1">LRV0_1</strain>
    </source>
</reference>